<dbReference type="Pfam" id="PF12771">
    <property type="entry name" value="SusD-like_2"/>
    <property type="match status" value="1"/>
</dbReference>
<dbReference type="KEGG" id="anp:FK178_14510"/>
<protein>
    <submittedName>
        <fullName evidence="1">SusD/RagB family nutrient-binding outer membrane lipoprotein</fullName>
    </submittedName>
</protein>
<keyword evidence="1" id="KW-0449">Lipoprotein</keyword>
<sequence length="474" mass="52588">MKKYILTIIALATLWSCQTDEAYERLNRDPKNPTQVRADFLFTSATVSLGDQMASPNVNLNIFRFLAQYLTATTYLDEPNYDLNNRNIPQNHWTILYRNVIFNLQDAKSIVMENAELSEGAKRARIGQIEVIEVYAWHVLVDSFGDIPYSEALDADISLPKYDDDAAIYDDLLNRLSAVVADLEAGQGFTGADVVYGGDMEAWVKFANSLRLRLAMRISDVDAAKSVSHANAAIAGGVFESNADNALIQYQSSPPNTNPLWSDLVQSGRSDYVAANTIVDVMNDLEDPRRDDYFRQNLGAGVYEGGIYGASNSFPLYTHAGDAFHDPTHPGILLDYAEVQFHMAEAAQIGGYNTPMDAKGHYEEAIRASILYWGGTEAEVTAYLAKSGVAYNGTEEQLGTQFWIAMYDNPFQGWSVWRKFDAPTLNIAEASGLPVPLRYTYPVNEQNLNVDNYNAASSAIGGDDQQTQVFWDVD</sequence>
<dbReference type="OrthoDB" id="725917at2"/>
<gene>
    <name evidence="1" type="ORF">FK178_14510</name>
</gene>
<dbReference type="AlphaFoldDB" id="A0A5B8YQ97"/>
<evidence type="ECO:0000313" key="1">
    <source>
        <dbReference type="EMBL" id="QED38853.1"/>
    </source>
</evidence>
<keyword evidence="2" id="KW-1185">Reference proteome</keyword>
<name>A0A5B8YQ97_9FLAO</name>
<dbReference type="InterPro" id="IPR041662">
    <property type="entry name" value="SusD-like_2"/>
</dbReference>
<dbReference type="InterPro" id="IPR011990">
    <property type="entry name" value="TPR-like_helical_dom_sf"/>
</dbReference>
<accession>A0A5B8YQ97</accession>
<dbReference type="SUPFAM" id="SSF48452">
    <property type="entry name" value="TPR-like"/>
    <property type="match status" value="1"/>
</dbReference>
<dbReference type="Proteomes" id="UP000321954">
    <property type="component" value="Chromosome"/>
</dbReference>
<dbReference type="RefSeq" id="WP_146836850.1">
    <property type="nucleotide sequence ID" value="NZ_CP042476.1"/>
</dbReference>
<dbReference type="Gene3D" id="1.25.40.390">
    <property type="match status" value="1"/>
</dbReference>
<evidence type="ECO:0000313" key="2">
    <source>
        <dbReference type="Proteomes" id="UP000321954"/>
    </source>
</evidence>
<proteinExistence type="predicted"/>
<reference evidence="1 2" key="1">
    <citation type="submission" date="2019-08" db="EMBL/GenBank/DDBJ databases">
        <title>Antarcticibacterium arcticum sp. nov., a bacterium isolated from marine sediment of the Canadian Beaufort Sea.</title>
        <authorList>
            <person name="Lee Y.M."/>
            <person name="Baek K."/>
            <person name="Lee D.-H."/>
            <person name="Shin S.C."/>
            <person name="Jin Y.K."/>
            <person name="Park Y."/>
        </authorList>
    </citation>
    <scope>NUCLEOTIDE SEQUENCE [LARGE SCALE GENOMIC DNA]</scope>
    <source>
        <strain evidence="1 2">PAMC 28998</strain>
    </source>
</reference>
<organism evidence="1 2">
    <name type="scientific">Antarcticibacterium arcticum</name>
    <dbReference type="NCBI Taxonomy" id="2585771"/>
    <lineage>
        <taxon>Bacteria</taxon>
        <taxon>Pseudomonadati</taxon>
        <taxon>Bacteroidota</taxon>
        <taxon>Flavobacteriia</taxon>
        <taxon>Flavobacteriales</taxon>
        <taxon>Flavobacteriaceae</taxon>
        <taxon>Antarcticibacterium</taxon>
    </lineage>
</organism>
<dbReference type="EMBL" id="CP042476">
    <property type="protein sequence ID" value="QED38853.1"/>
    <property type="molecule type" value="Genomic_DNA"/>
</dbReference>